<evidence type="ECO:0000256" key="1">
    <source>
        <dbReference type="ARBA" id="ARBA00001541"/>
    </source>
</evidence>
<dbReference type="SUPFAM" id="SSF47757">
    <property type="entry name" value="Chemotaxis receptor methyltransferase CheR, N-terminal domain"/>
    <property type="match status" value="1"/>
</dbReference>
<dbReference type="AlphaFoldDB" id="A0A5D3WH45"/>
<keyword evidence="3 7" id="KW-0489">Methyltransferase</keyword>
<dbReference type="PANTHER" id="PTHR24422:SF19">
    <property type="entry name" value="CHEMOTAXIS PROTEIN METHYLTRANSFERASE"/>
    <property type="match status" value="1"/>
</dbReference>
<dbReference type="RefSeq" id="WP_187426736.1">
    <property type="nucleotide sequence ID" value="NZ_VNIB01000008.1"/>
</dbReference>
<evidence type="ECO:0000256" key="4">
    <source>
        <dbReference type="ARBA" id="ARBA00022679"/>
    </source>
</evidence>
<evidence type="ECO:0000313" key="8">
    <source>
        <dbReference type="Proteomes" id="UP000324159"/>
    </source>
</evidence>
<evidence type="ECO:0000256" key="5">
    <source>
        <dbReference type="ARBA" id="ARBA00022691"/>
    </source>
</evidence>
<dbReference type="InterPro" id="IPR029063">
    <property type="entry name" value="SAM-dependent_MTases_sf"/>
</dbReference>
<comment type="caution">
    <text evidence="7">The sequence shown here is derived from an EMBL/GenBank/DDBJ whole genome shotgun (WGS) entry which is preliminary data.</text>
</comment>
<dbReference type="SUPFAM" id="SSF53335">
    <property type="entry name" value="S-adenosyl-L-methionine-dependent methyltransferases"/>
    <property type="match status" value="1"/>
</dbReference>
<keyword evidence="8" id="KW-1185">Reference proteome</keyword>
<dbReference type="InterPro" id="IPR036804">
    <property type="entry name" value="CheR_N_sf"/>
</dbReference>
<keyword evidence="5" id="KW-0949">S-adenosyl-L-methionine</keyword>
<dbReference type="EC" id="2.1.1.80" evidence="2"/>
<reference evidence="7 8" key="1">
    <citation type="submission" date="2019-07" db="EMBL/GenBank/DDBJ databases">
        <title>Genomic Encyclopedia of Type Strains, Phase IV (KMG-IV): sequencing the most valuable type-strain genomes for metagenomic binning, comparative biology and taxonomic classification.</title>
        <authorList>
            <person name="Goeker M."/>
        </authorList>
    </citation>
    <scope>NUCLEOTIDE SEQUENCE [LARGE SCALE GENOMIC DNA]</scope>
    <source>
        <strain evidence="7 8">SS015</strain>
    </source>
</reference>
<dbReference type="SMART" id="SM00138">
    <property type="entry name" value="MeTrc"/>
    <property type="match status" value="1"/>
</dbReference>
<evidence type="ECO:0000313" key="7">
    <source>
        <dbReference type="EMBL" id="TYO98146.1"/>
    </source>
</evidence>
<accession>A0A5D3WH45</accession>
<dbReference type="GO" id="GO:0008983">
    <property type="term" value="F:protein-glutamate O-methyltransferase activity"/>
    <property type="evidence" value="ECO:0007669"/>
    <property type="project" value="UniProtKB-EC"/>
</dbReference>
<dbReference type="Pfam" id="PF03705">
    <property type="entry name" value="CheR_N"/>
    <property type="match status" value="1"/>
</dbReference>
<dbReference type="PROSITE" id="PS50123">
    <property type="entry name" value="CHER"/>
    <property type="match status" value="1"/>
</dbReference>
<evidence type="ECO:0000259" key="6">
    <source>
        <dbReference type="PROSITE" id="PS50123"/>
    </source>
</evidence>
<keyword evidence="4 7" id="KW-0808">Transferase</keyword>
<organism evidence="7 8">
    <name type="scientific">Geothermobacter ehrlichii</name>
    <dbReference type="NCBI Taxonomy" id="213224"/>
    <lineage>
        <taxon>Bacteria</taxon>
        <taxon>Pseudomonadati</taxon>
        <taxon>Thermodesulfobacteriota</taxon>
        <taxon>Desulfuromonadia</taxon>
        <taxon>Desulfuromonadales</taxon>
        <taxon>Geothermobacteraceae</taxon>
        <taxon>Geothermobacter</taxon>
    </lineage>
</organism>
<gene>
    <name evidence="7" type="ORF">EDC39_10883</name>
</gene>
<dbReference type="Proteomes" id="UP000324159">
    <property type="component" value="Unassembled WGS sequence"/>
</dbReference>
<name>A0A5D3WH45_9BACT</name>
<dbReference type="PANTHER" id="PTHR24422">
    <property type="entry name" value="CHEMOTAXIS PROTEIN METHYLTRANSFERASE"/>
    <property type="match status" value="1"/>
</dbReference>
<evidence type="ECO:0000256" key="3">
    <source>
        <dbReference type="ARBA" id="ARBA00022603"/>
    </source>
</evidence>
<protein>
    <recommendedName>
        <fullName evidence="2">protein-glutamate O-methyltransferase</fullName>
        <ecNumber evidence="2">2.1.1.80</ecNumber>
    </recommendedName>
</protein>
<dbReference type="InterPro" id="IPR000780">
    <property type="entry name" value="CheR_MeTrfase"/>
</dbReference>
<dbReference type="InterPro" id="IPR022641">
    <property type="entry name" value="CheR_N"/>
</dbReference>
<comment type="catalytic activity">
    <reaction evidence="1">
        <text>L-glutamyl-[protein] + S-adenosyl-L-methionine = [protein]-L-glutamate 5-O-methyl ester + S-adenosyl-L-homocysteine</text>
        <dbReference type="Rhea" id="RHEA:24452"/>
        <dbReference type="Rhea" id="RHEA-COMP:10208"/>
        <dbReference type="Rhea" id="RHEA-COMP:10311"/>
        <dbReference type="ChEBI" id="CHEBI:29973"/>
        <dbReference type="ChEBI" id="CHEBI:57856"/>
        <dbReference type="ChEBI" id="CHEBI:59789"/>
        <dbReference type="ChEBI" id="CHEBI:82795"/>
        <dbReference type="EC" id="2.1.1.80"/>
    </reaction>
</comment>
<dbReference type="Gene3D" id="1.10.155.10">
    <property type="entry name" value="Chemotaxis receptor methyltransferase CheR, N-terminal domain"/>
    <property type="match status" value="1"/>
</dbReference>
<dbReference type="InterPro" id="IPR050903">
    <property type="entry name" value="Bact_Chemotaxis_MeTrfase"/>
</dbReference>
<sequence>MTGYRGSGHSAPFVGSDLAEEDFDRIRQLLLARRGFDLGMYKDQCIRRRIAARIRACGLARAADYIARLTAQDEEIDALLAAISIHVSQFFRNPQIFARLEADVLPQLARQALQRADRTLRLWCAGCAGGEEAYSLALLMDELAPQGLTVEVLGTDISPQVLDRARAGEYGLHRLSEVPPEVLERYFDRDGLRYRLCERIRRQVRFELHNLLDEGPYPAADLVLCRNVMIYFSRIDQQRILRRMAAALAPEGILVLGSAETIIGEPRQWFEPLFATERIYRCRLSP</sequence>
<feature type="domain" description="CheR-type methyltransferase" evidence="6">
    <location>
        <begin position="18"/>
        <end position="271"/>
    </location>
</feature>
<dbReference type="InterPro" id="IPR022642">
    <property type="entry name" value="CheR_C"/>
</dbReference>
<dbReference type="EMBL" id="VNIB01000008">
    <property type="protein sequence ID" value="TYO98146.1"/>
    <property type="molecule type" value="Genomic_DNA"/>
</dbReference>
<dbReference type="CDD" id="cd02440">
    <property type="entry name" value="AdoMet_MTases"/>
    <property type="match status" value="1"/>
</dbReference>
<dbReference type="Pfam" id="PF01739">
    <property type="entry name" value="CheR"/>
    <property type="match status" value="1"/>
</dbReference>
<proteinExistence type="predicted"/>
<evidence type="ECO:0000256" key="2">
    <source>
        <dbReference type="ARBA" id="ARBA00012534"/>
    </source>
</evidence>
<dbReference type="Gene3D" id="3.40.50.150">
    <property type="entry name" value="Vaccinia Virus protein VP39"/>
    <property type="match status" value="1"/>
</dbReference>
<dbReference type="PRINTS" id="PR00996">
    <property type="entry name" value="CHERMTFRASE"/>
</dbReference>
<dbReference type="GO" id="GO:0032259">
    <property type="term" value="P:methylation"/>
    <property type="evidence" value="ECO:0007669"/>
    <property type="project" value="UniProtKB-KW"/>
</dbReference>